<evidence type="ECO:0000313" key="1">
    <source>
        <dbReference type="EMBL" id="KAJ6792595.1"/>
    </source>
</evidence>
<dbReference type="PANTHER" id="PTHR46310:SF5">
    <property type="entry name" value="OUTER ENVELOPE PROTEIN 64, CHLOROPLASTIC"/>
    <property type="match status" value="1"/>
</dbReference>
<proteinExistence type="predicted"/>
<dbReference type="Gene3D" id="3.90.1300.10">
    <property type="entry name" value="Amidase signature (AS) domain"/>
    <property type="match status" value="1"/>
</dbReference>
<protein>
    <submittedName>
        <fullName evidence="1">Rop guanine nucleotide exchange factor 7-like</fullName>
    </submittedName>
</protein>
<dbReference type="SUPFAM" id="SSF75304">
    <property type="entry name" value="Amidase signature (AS) enzymes"/>
    <property type="match status" value="1"/>
</dbReference>
<dbReference type="InterPro" id="IPR036928">
    <property type="entry name" value="AS_sf"/>
</dbReference>
<accession>A0AAX6DLI3</accession>
<reference evidence="1" key="2">
    <citation type="submission" date="2023-04" db="EMBL/GenBank/DDBJ databases">
        <authorList>
            <person name="Bruccoleri R.E."/>
            <person name="Oakeley E.J."/>
            <person name="Faust A.-M."/>
            <person name="Dessus-Babus S."/>
            <person name="Altorfer M."/>
            <person name="Burckhardt D."/>
            <person name="Oertli M."/>
            <person name="Naumann U."/>
            <person name="Petersen F."/>
            <person name="Wong J."/>
        </authorList>
    </citation>
    <scope>NUCLEOTIDE SEQUENCE</scope>
    <source>
        <strain evidence="1">GSM-AAB239-AS_SAM_17_03QT</strain>
        <tissue evidence="1">Leaf</tissue>
    </source>
</reference>
<organism evidence="1 2">
    <name type="scientific">Iris pallida</name>
    <name type="common">Sweet iris</name>
    <dbReference type="NCBI Taxonomy" id="29817"/>
    <lineage>
        <taxon>Eukaryota</taxon>
        <taxon>Viridiplantae</taxon>
        <taxon>Streptophyta</taxon>
        <taxon>Embryophyta</taxon>
        <taxon>Tracheophyta</taxon>
        <taxon>Spermatophyta</taxon>
        <taxon>Magnoliopsida</taxon>
        <taxon>Liliopsida</taxon>
        <taxon>Asparagales</taxon>
        <taxon>Iridaceae</taxon>
        <taxon>Iridoideae</taxon>
        <taxon>Irideae</taxon>
        <taxon>Iris</taxon>
    </lineage>
</organism>
<dbReference type="EMBL" id="JANAVB010043419">
    <property type="protein sequence ID" value="KAJ6792595.1"/>
    <property type="molecule type" value="Genomic_DNA"/>
</dbReference>
<dbReference type="PANTHER" id="PTHR46310">
    <property type="entry name" value="AMIDASE 1"/>
    <property type="match status" value="1"/>
</dbReference>
<evidence type="ECO:0000313" key="2">
    <source>
        <dbReference type="Proteomes" id="UP001140949"/>
    </source>
</evidence>
<reference evidence="1" key="1">
    <citation type="journal article" date="2023" name="GigaByte">
        <title>Genome assembly of the bearded iris, Iris pallida Lam.</title>
        <authorList>
            <person name="Bruccoleri R.E."/>
            <person name="Oakeley E.J."/>
            <person name="Faust A.M.E."/>
            <person name="Altorfer M."/>
            <person name="Dessus-Babus S."/>
            <person name="Burckhardt D."/>
            <person name="Oertli M."/>
            <person name="Naumann U."/>
            <person name="Petersen F."/>
            <person name="Wong J."/>
        </authorList>
    </citation>
    <scope>NUCLEOTIDE SEQUENCE</scope>
    <source>
        <strain evidence="1">GSM-AAB239-AS_SAM_17_03QT</strain>
    </source>
</reference>
<sequence>MVSTTGERGSGRREDLHLDDGILVLPTVLGPLPKLNAKELLSDEYQTRILCLTAVVSVSGCCQVTIPLGIHEKTPVSVSFSARPGGDHFLLDIVNTMDASLQEQVDIAMKSNISRSSISKEESAEIAKEVTYISSFSLVGNTSVLC</sequence>
<keyword evidence="2" id="KW-1185">Reference proteome</keyword>
<dbReference type="Proteomes" id="UP001140949">
    <property type="component" value="Unassembled WGS sequence"/>
</dbReference>
<name>A0AAX6DLI3_IRIPA</name>
<gene>
    <name evidence="1" type="ORF">M6B38_238430</name>
</gene>
<comment type="caution">
    <text evidence="1">The sequence shown here is derived from an EMBL/GenBank/DDBJ whole genome shotgun (WGS) entry which is preliminary data.</text>
</comment>
<dbReference type="AlphaFoldDB" id="A0AAX6DLI3"/>